<feature type="domain" description="WRKY" evidence="8">
    <location>
        <begin position="164"/>
        <end position="229"/>
    </location>
</feature>
<reference evidence="9" key="1">
    <citation type="journal article" date="2023" name="Science">
        <title>Elucidation of the pathway for biosynthesis of saponin adjuvants from the soapbark tree.</title>
        <authorList>
            <person name="Reed J."/>
            <person name="Orme A."/>
            <person name="El-Demerdash A."/>
            <person name="Owen C."/>
            <person name="Martin L.B.B."/>
            <person name="Misra R.C."/>
            <person name="Kikuchi S."/>
            <person name="Rejzek M."/>
            <person name="Martin A.C."/>
            <person name="Harkess A."/>
            <person name="Leebens-Mack J."/>
            <person name="Louveau T."/>
            <person name="Stephenson M.J."/>
            <person name="Osbourn A."/>
        </authorList>
    </citation>
    <scope>NUCLEOTIDE SEQUENCE</scope>
    <source>
        <strain evidence="9">S10</strain>
    </source>
</reference>
<feature type="region of interest" description="Disordered" evidence="7">
    <location>
        <begin position="96"/>
        <end position="157"/>
    </location>
</feature>
<evidence type="ECO:0000256" key="4">
    <source>
        <dbReference type="ARBA" id="ARBA00023125"/>
    </source>
</evidence>
<comment type="subcellular location">
    <subcellularLocation>
        <location evidence="1">Nucleus</location>
    </subcellularLocation>
</comment>
<dbReference type="InterPro" id="IPR036576">
    <property type="entry name" value="WRKY_dom_sf"/>
</dbReference>
<evidence type="ECO:0000313" key="9">
    <source>
        <dbReference type="EMBL" id="KAJ7973091.1"/>
    </source>
</evidence>
<dbReference type="PANTHER" id="PTHR31221">
    <property type="entry name" value="WRKY TRANSCRIPTION FACTOR PROTEIN 1-RELATED"/>
    <property type="match status" value="1"/>
</dbReference>
<dbReference type="Proteomes" id="UP001163823">
    <property type="component" value="Chromosome 4"/>
</dbReference>
<accession>A0AAD7Q1K2</accession>
<keyword evidence="6" id="KW-0539">Nucleus</keyword>
<dbReference type="PROSITE" id="PS50811">
    <property type="entry name" value="WRKY"/>
    <property type="match status" value="1"/>
</dbReference>
<feature type="compositionally biased region" description="Basic residues" evidence="7">
    <location>
        <begin position="139"/>
        <end position="151"/>
    </location>
</feature>
<dbReference type="FunFam" id="2.20.25.80:FF:000003">
    <property type="entry name" value="WRKY transcription factor 57"/>
    <property type="match status" value="1"/>
</dbReference>
<evidence type="ECO:0000256" key="1">
    <source>
        <dbReference type="ARBA" id="ARBA00004123"/>
    </source>
</evidence>
<evidence type="ECO:0000256" key="6">
    <source>
        <dbReference type="ARBA" id="ARBA00023242"/>
    </source>
</evidence>
<sequence>MEKGEMAMKIEDGNNGSYSFPGYNPNSYPFSSVFDFSEVEKSSLGFMEILGMQDFNPLLDFPQELSSMVVGSPAPKDPTDQGSVKKNCVDEVLNYQQQQPATPNSSSISLASSEGGINDEQTKTTANQQVEDDEQQQNTKKHLKPKKTNQKKQREPRIAFMTKSKVDHLEDGYRWRKYGQKAVKNSSFPRSYYRCTSAPCNVKKLIERSFNDPSIVVTTYEGQHTHPSPLVMPRRTNLAGVSGGAISARCATTFASSIPRNLYQYQHAYHQQQPFDLNNTNTLSSLNFHYNHNGSSSISRMSNSAFLHFNQGTTFLSDHGLLQDIVPSQMLKEEQH</sequence>
<evidence type="ECO:0000313" key="10">
    <source>
        <dbReference type="Proteomes" id="UP001163823"/>
    </source>
</evidence>
<evidence type="ECO:0000256" key="2">
    <source>
        <dbReference type="ARBA" id="ARBA00008964"/>
    </source>
</evidence>
<dbReference type="AlphaFoldDB" id="A0AAD7Q1K2"/>
<evidence type="ECO:0000256" key="3">
    <source>
        <dbReference type="ARBA" id="ARBA00023015"/>
    </source>
</evidence>
<dbReference type="Pfam" id="PF03106">
    <property type="entry name" value="WRKY"/>
    <property type="match status" value="1"/>
</dbReference>
<gene>
    <name evidence="9" type="ORF">O6P43_010881</name>
</gene>
<dbReference type="GO" id="GO:0005634">
    <property type="term" value="C:nucleus"/>
    <property type="evidence" value="ECO:0007669"/>
    <property type="project" value="UniProtKB-SubCell"/>
</dbReference>
<dbReference type="KEGG" id="qsa:O6P43_010881"/>
<dbReference type="PANTHER" id="PTHR31221:SF289">
    <property type="entry name" value="WRKY TRANSCRIPTION FACTOR 68"/>
    <property type="match status" value="1"/>
</dbReference>
<dbReference type="EMBL" id="JARAOO010000004">
    <property type="protein sequence ID" value="KAJ7973091.1"/>
    <property type="molecule type" value="Genomic_DNA"/>
</dbReference>
<comment type="caution">
    <text evidence="9">The sequence shown here is derived from an EMBL/GenBank/DDBJ whole genome shotgun (WGS) entry which is preliminary data.</text>
</comment>
<evidence type="ECO:0000259" key="8">
    <source>
        <dbReference type="PROSITE" id="PS50811"/>
    </source>
</evidence>
<dbReference type="Gene3D" id="2.20.25.80">
    <property type="entry name" value="WRKY domain"/>
    <property type="match status" value="1"/>
</dbReference>
<name>A0AAD7Q1K2_QUISA</name>
<keyword evidence="3" id="KW-0805">Transcription regulation</keyword>
<comment type="similarity">
    <text evidence="2">Belongs to the WRKY group II-c family.</text>
</comment>
<evidence type="ECO:0000256" key="7">
    <source>
        <dbReference type="SAM" id="MobiDB-lite"/>
    </source>
</evidence>
<keyword evidence="10" id="KW-1185">Reference proteome</keyword>
<proteinExistence type="inferred from homology"/>
<keyword evidence="5" id="KW-0804">Transcription</keyword>
<dbReference type="PIRSF" id="PIRSF038130">
    <property type="entry name" value="TF_WRKY_IIc"/>
    <property type="match status" value="1"/>
</dbReference>
<organism evidence="9 10">
    <name type="scientific">Quillaja saponaria</name>
    <name type="common">Soap bark tree</name>
    <dbReference type="NCBI Taxonomy" id="32244"/>
    <lineage>
        <taxon>Eukaryota</taxon>
        <taxon>Viridiplantae</taxon>
        <taxon>Streptophyta</taxon>
        <taxon>Embryophyta</taxon>
        <taxon>Tracheophyta</taxon>
        <taxon>Spermatophyta</taxon>
        <taxon>Magnoliopsida</taxon>
        <taxon>eudicotyledons</taxon>
        <taxon>Gunneridae</taxon>
        <taxon>Pentapetalae</taxon>
        <taxon>rosids</taxon>
        <taxon>fabids</taxon>
        <taxon>Fabales</taxon>
        <taxon>Quillajaceae</taxon>
        <taxon>Quillaja</taxon>
    </lineage>
</organism>
<dbReference type="SMART" id="SM00774">
    <property type="entry name" value="WRKY"/>
    <property type="match status" value="1"/>
</dbReference>
<protein>
    <submittedName>
        <fullName evidence="9">WRKY transcription factor</fullName>
    </submittedName>
</protein>
<dbReference type="InterPro" id="IPR044810">
    <property type="entry name" value="WRKY_plant"/>
</dbReference>
<dbReference type="SUPFAM" id="SSF118290">
    <property type="entry name" value="WRKY DNA-binding domain"/>
    <property type="match status" value="1"/>
</dbReference>
<dbReference type="InterPro" id="IPR003657">
    <property type="entry name" value="WRKY_dom"/>
</dbReference>
<dbReference type="GO" id="GO:0043565">
    <property type="term" value="F:sequence-specific DNA binding"/>
    <property type="evidence" value="ECO:0007669"/>
    <property type="project" value="InterPro"/>
</dbReference>
<dbReference type="InterPro" id="IPR017396">
    <property type="entry name" value="TF_WRKY_IIc"/>
</dbReference>
<keyword evidence="4" id="KW-0238">DNA-binding</keyword>
<evidence type="ECO:0000256" key="5">
    <source>
        <dbReference type="ARBA" id="ARBA00023163"/>
    </source>
</evidence>
<dbReference type="GO" id="GO:0003700">
    <property type="term" value="F:DNA-binding transcription factor activity"/>
    <property type="evidence" value="ECO:0007669"/>
    <property type="project" value="InterPro"/>
</dbReference>